<evidence type="ECO:0000313" key="2">
    <source>
        <dbReference type="EMBL" id="GGB97693.1"/>
    </source>
</evidence>
<protein>
    <submittedName>
        <fullName evidence="3">Tetratricopeptide repeat protein</fullName>
    </submittedName>
</protein>
<name>A0A6I3SW71_9BURK</name>
<reference evidence="5" key="2">
    <citation type="journal article" date="2019" name="Int. J. Syst. Evol. Microbiol.">
        <title>The Global Catalogue of Microorganisms (GCM) 10K type strain sequencing project: providing services to taxonomists for standard genome sequencing and annotation.</title>
        <authorList>
            <consortium name="The Broad Institute Genomics Platform"/>
            <consortium name="The Broad Institute Genome Sequencing Center for Infectious Disease"/>
            <person name="Wu L."/>
            <person name="Ma J."/>
        </authorList>
    </citation>
    <scope>NUCLEOTIDE SEQUENCE [LARGE SCALE GENOMIC DNA]</scope>
    <source>
        <strain evidence="5">CGMCC 1.15931</strain>
    </source>
</reference>
<dbReference type="Gene3D" id="1.25.40.10">
    <property type="entry name" value="Tetratricopeptide repeat domain"/>
    <property type="match status" value="1"/>
</dbReference>
<dbReference type="AlphaFoldDB" id="A0A6I3SW71"/>
<dbReference type="EMBL" id="WNKZ01000007">
    <property type="protein sequence ID" value="MTV51977.1"/>
    <property type="molecule type" value="Genomic_DNA"/>
</dbReference>
<sequence length="386" mass="42252">MKRLSILFIVLMLSACAGVRTAALPPGLFDDSRFQPPRHVLAAEAIHALSPEMKAYARTVRQNKGGKEARLALVDALYYRDKLQLEYDSAVTRTAAEAFAARHGNCLSLVIMTAALAEELGVPVLYQSVPSEAAWTRSGSLYFNVGHVNLLLGRPPSGTRPLYDPDAYSLVDFLPPSEAALLRAERIDKATVTAMFMNNRAAESLARGDVDDAYWWAKGAIASAPALLPAYNTLAIVHQRRGNGALAEAALRHALGFDPDNTMMLSNLAYLLEQSGRPGEAQAVKARLAALQPHPPFHFFELGRKAMAAGDAAGARRLFERELRRDPDYHEFHFWLALAAAQLGDRPATDHHLAKAVAGSTTRADRDIYAAKLARLRGHEDKVLRR</sequence>
<dbReference type="Proteomes" id="UP000430634">
    <property type="component" value="Unassembled WGS sequence"/>
</dbReference>
<proteinExistence type="predicted"/>
<keyword evidence="1" id="KW-0732">Signal</keyword>
<evidence type="ECO:0000313" key="5">
    <source>
        <dbReference type="Proteomes" id="UP000622638"/>
    </source>
</evidence>
<dbReference type="PROSITE" id="PS51257">
    <property type="entry name" value="PROKAR_LIPOPROTEIN"/>
    <property type="match status" value="1"/>
</dbReference>
<dbReference type="OrthoDB" id="5801251at2"/>
<dbReference type="Proteomes" id="UP000622638">
    <property type="component" value="Unassembled WGS sequence"/>
</dbReference>
<gene>
    <name evidence="2" type="ORF">GCM10011572_19500</name>
    <name evidence="3" type="ORF">GM672_04430</name>
</gene>
<evidence type="ECO:0000313" key="4">
    <source>
        <dbReference type="Proteomes" id="UP000430634"/>
    </source>
</evidence>
<organism evidence="3 4">
    <name type="scientific">Pseudoduganella buxea</name>
    <dbReference type="NCBI Taxonomy" id="1949069"/>
    <lineage>
        <taxon>Bacteria</taxon>
        <taxon>Pseudomonadati</taxon>
        <taxon>Pseudomonadota</taxon>
        <taxon>Betaproteobacteria</taxon>
        <taxon>Burkholderiales</taxon>
        <taxon>Oxalobacteraceae</taxon>
        <taxon>Telluria group</taxon>
        <taxon>Pseudoduganella</taxon>
    </lineage>
</organism>
<feature type="signal peptide" evidence="1">
    <location>
        <begin position="1"/>
        <end position="22"/>
    </location>
</feature>
<comment type="caution">
    <text evidence="3">The sequence shown here is derived from an EMBL/GenBank/DDBJ whole genome shotgun (WGS) entry which is preliminary data.</text>
</comment>
<reference evidence="2" key="4">
    <citation type="submission" date="2024-05" db="EMBL/GenBank/DDBJ databases">
        <authorList>
            <person name="Sun Q."/>
            <person name="Zhou Y."/>
        </authorList>
    </citation>
    <scope>NUCLEOTIDE SEQUENCE</scope>
    <source>
        <strain evidence="2">CGMCC 1.15931</strain>
    </source>
</reference>
<dbReference type="RefSeq" id="WP_155469321.1">
    <property type="nucleotide sequence ID" value="NZ_BMKG01000007.1"/>
</dbReference>
<accession>A0A6I3SW71</accession>
<dbReference type="EMBL" id="BMKG01000007">
    <property type="protein sequence ID" value="GGB97693.1"/>
    <property type="molecule type" value="Genomic_DNA"/>
</dbReference>
<keyword evidence="5" id="KW-1185">Reference proteome</keyword>
<reference evidence="2" key="1">
    <citation type="journal article" date="2014" name="Int. J. Syst. Evol. Microbiol.">
        <title>Complete genome of a new Firmicutes species belonging to the dominant human colonic microbiota ('Ruminococcus bicirculans') reveals two chromosomes and a selective capacity to utilize plant glucans.</title>
        <authorList>
            <consortium name="NISC Comparative Sequencing Program"/>
            <person name="Wegmann U."/>
            <person name="Louis P."/>
            <person name="Goesmann A."/>
            <person name="Henrissat B."/>
            <person name="Duncan S.H."/>
            <person name="Flint H.J."/>
        </authorList>
    </citation>
    <scope>NUCLEOTIDE SEQUENCE</scope>
    <source>
        <strain evidence="2">CGMCC 1.15931</strain>
    </source>
</reference>
<evidence type="ECO:0000256" key="1">
    <source>
        <dbReference type="SAM" id="SignalP"/>
    </source>
</evidence>
<dbReference type="InterPro" id="IPR011990">
    <property type="entry name" value="TPR-like_helical_dom_sf"/>
</dbReference>
<dbReference type="SUPFAM" id="SSF48452">
    <property type="entry name" value="TPR-like"/>
    <property type="match status" value="1"/>
</dbReference>
<reference evidence="3 4" key="3">
    <citation type="submission" date="2019-11" db="EMBL/GenBank/DDBJ databases">
        <title>Type strains purchased from KCTC, JCM and DSMZ.</title>
        <authorList>
            <person name="Lu H."/>
        </authorList>
    </citation>
    <scope>NUCLEOTIDE SEQUENCE [LARGE SCALE GENOMIC DNA]</scope>
    <source>
        <strain evidence="3 4">KCTC 52429</strain>
    </source>
</reference>
<feature type="chain" id="PRO_5026018711" evidence="1">
    <location>
        <begin position="23"/>
        <end position="386"/>
    </location>
</feature>
<dbReference type="Pfam" id="PF13432">
    <property type="entry name" value="TPR_16"/>
    <property type="match status" value="2"/>
</dbReference>
<evidence type="ECO:0000313" key="3">
    <source>
        <dbReference type="EMBL" id="MTV51977.1"/>
    </source>
</evidence>